<dbReference type="EMBL" id="CM047906">
    <property type="protein sequence ID" value="KAJ0086010.1"/>
    <property type="molecule type" value="Genomic_DNA"/>
</dbReference>
<name>A0ACC1AHM8_9ROSI</name>
<gene>
    <name evidence="1" type="ORF">Patl1_08132</name>
</gene>
<protein>
    <submittedName>
        <fullName evidence="1">Uncharacterized protein</fullName>
    </submittedName>
</protein>
<proteinExistence type="predicted"/>
<organism evidence="1 2">
    <name type="scientific">Pistacia atlantica</name>
    <dbReference type="NCBI Taxonomy" id="434234"/>
    <lineage>
        <taxon>Eukaryota</taxon>
        <taxon>Viridiplantae</taxon>
        <taxon>Streptophyta</taxon>
        <taxon>Embryophyta</taxon>
        <taxon>Tracheophyta</taxon>
        <taxon>Spermatophyta</taxon>
        <taxon>Magnoliopsida</taxon>
        <taxon>eudicotyledons</taxon>
        <taxon>Gunneridae</taxon>
        <taxon>Pentapetalae</taxon>
        <taxon>rosids</taxon>
        <taxon>malvids</taxon>
        <taxon>Sapindales</taxon>
        <taxon>Anacardiaceae</taxon>
        <taxon>Pistacia</taxon>
    </lineage>
</organism>
<sequence>MRSSKDDSYLIPLNSWTREFSEVHDKALEGSVSDSEGTANLNAIFGQGLTLASICRKSEFLIISFLTSSFAMSLLPVFKMEAVEF</sequence>
<accession>A0ACC1AHM8</accession>
<evidence type="ECO:0000313" key="2">
    <source>
        <dbReference type="Proteomes" id="UP001164250"/>
    </source>
</evidence>
<reference evidence="2" key="1">
    <citation type="journal article" date="2023" name="G3 (Bethesda)">
        <title>Genome assembly and association tests identify interacting loci associated with vigor, precocity, and sex in interspecific pistachio rootstocks.</title>
        <authorList>
            <person name="Palmer W."/>
            <person name="Jacygrad E."/>
            <person name="Sagayaradj S."/>
            <person name="Cavanaugh K."/>
            <person name="Han R."/>
            <person name="Bertier L."/>
            <person name="Beede B."/>
            <person name="Kafkas S."/>
            <person name="Golino D."/>
            <person name="Preece J."/>
            <person name="Michelmore R."/>
        </authorList>
    </citation>
    <scope>NUCLEOTIDE SEQUENCE [LARGE SCALE GENOMIC DNA]</scope>
</reference>
<dbReference type="Proteomes" id="UP001164250">
    <property type="component" value="Chromosome 10"/>
</dbReference>
<comment type="caution">
    <text evidence="1">The sequence shown here is derived from an EMBL/GenBank/DDBJ whole genome shotgun (WGS) entry which is preliminary data.</text>
</comment>
<evidence type="ECO:0000313" key="1">
    <source>
        <dbReference type="EMBL" id="KAJ0086010.1"/>
    </source>
</evidence>
<keyword evidence="2" id="KW-1185">Reference proteome</keyword>